<reference evidence="1 2" key="1">
    <citation type="submission" date="2017-11" db="EMBL/GenBank/DDBJ databases">
        <title>Genome sequencing of Fusobacterium periodonticum KCOM 1261.</title>
        <authorList>
            <person name="Kook J.-K."/>
            <person name="Park S.-N."/>
            <person name="Lim Y.K."/>
        </authorList>
    </citation>
    <scope>NUCLEOTIDE SEQUENCE [LARGE SCALE GENOMIC DNA]</scope>
    <source>
        <strain evidence="1 2">KCOM 1261</strain>
    </source>
</reference>
<evidence type="ECO:0000313" key="2">
    <source>
        <dbReference type="Proteomes" id="UP000230056"/>
    </source>
</evidence>
<sequence length="254" mass="30541">MSNIENFKELYNFEFEEIKDTDMYYRDIEKKYLASYKEGKEKGFTPVFLVLYNTLLEKFEIDMEDEDTDNIMDIVKSNLEKYKDINAVEFLKKFQKENTEDSRESIDDYFTEKDYKYDDSEKYNLELSTLFDHDNYLKDDVILVKVPTEKPYEVLAYFGMGGYNECPFPAEQVAVAKYWYEKYGAVPAVITDDTIVFYVERPVQTLEEAKKLAVEHYAFCYDIVDQCYGTFEKLVDGLYKNIQWYFWWDKRIKF</sequence>
<gene>
    <name evidence="1" type="ORF">CTM72_03490</name>
</gene>
<dbReference type="InterPro" id="IPR025349">
    <property type="entry name" value="DUF4253"/>
</dbReference>
<evidence type="ECO:0000313" key="1">
    <source>
        <dbReference type="EMBL" id="ATV58897.1"/>
    </source>
</evidence>
<accession>A0A2D3PMK9</accession>
<dbReference type="AlphaFoldDB" id="A0A2D3PMK9"/>
<name>A0A2D3PMK9_9FUSO</name>
<proteinExistence type="predicted"/>
<dbReference type="Proteomes" id="UP000230056">
    <property type="component" value="Chromosome"/>
</dbReference>
<organism evidence="1 2">
    <name type="scientific">Fusobacterium pseudoperiodonticum</name>
    <dbReference type="NCBI Taxonomy" id="2663009"/>
    <lineage>
        <taxon>Bacteria</taxon>
        <taxon>Fusobacteriati</taxon>
        <taxon>Fusobacteriota</taxon>
        <taxon>Fusobacteriia</taxon>
        <taxon>Fusobacteriales</taxon>
        <taxon>Fusobacteriaceae</taxon>
        <taxon>Fusobacterium</taxon>
    </lineage>
</organism>
<dbReference type="RefSeq" id="WP_099993545.1">
    <property type="nucleotide sequence ID" value="NZ_CAUUPV010000042.1"/>
</dbReference>
<dbReference type="Pfam" id="PF14062">
    <property type="entry name" value="DUF4253"/>
    <property type="match status" value="1"/>
</dbReference>
<protein>
    <submittedName>
        <fullName evidence="1">Uncharacterized protein</fullName>
    </submittedName>
</protein>
<dbReference type="EMBL" id="CP024699">
    <property type="protein sequence ID" value="ATV58897.1"/>
    <property type="molecule type" value="Genomic_DNA"/>
</dbReference>